<dbReference type="InterPro" id="IPR059117">
    <property type="entry name" value="APS_kinase_dom"/>
</dbReference>
<dbReference type="Gene3D" id="3.40.50.300">
    <property type="entry name" value="P-loop containing nucleotide triphosphate hydrolases"/>
    <property type="match status" value="1"/>
</dbReference>
<proteinExistence type="predicted"/>
<keyword evidence="5" id="KW-1185">Reference proteome</keyword>
<dbReference type="Proteomes" id="UP000272474">
    <property type="component" value="Unassembled WGS sequence"/>
</dbReference>
<protein>
    <submittedName>
        <fullName evidence="4">Adenylyl-sulfate kinase</fullName>
        <ecNumber evidence="4">2.7.1.25</ecNumber>
    </submittedName>
</protein>
<gene>
    <name evidence="4" type="ORF">D7294_31000</name>
</gene>
<dbReference type="EMBL" id="RBAL01000037">
    <property type="protein sequence ID" value="RKN35167.1"/>
    <property type="molecule type" value="Genomic_DNA"/>
</dbReference>
<keyword evidence="1 4" id="KW-0808">Transferase</keyword>
<feature type="compositionally biased region" description="Low complexity" evidence="2">
    <location>
        <begin position="39"/>
        <end position="52"/>
    </location>
</feature>
<evidence type="ECO:0000259" key="3">
    <source>
        <dbReference type="Pfam" id="PF01583"/>
    </source>
</evidence>
<evidence type="ECO:0000256" key="2">
    <source>
        <dbReference type="SAM" id="MobiDB-lite"/>
    </source>
</evidence>
<dbReference type="SUPFAM" id="SSF52540">
    <property type="entry name" value="P-loop containing nucleoside triphosphate hydrolases"/>
    <property type="match status" value="1"/>
</dbReference>
<evidence type="ECO:0000256" key="1">
    <source>
        <dbReference type="ARBA" id="ARBA00022679"/>
    </source>
</evidence>
<keyword evidence="4" id="KW-0418">Kinase</keyword>
<feature type="domain" description="APS kinase" evidence="3">
    <location>
        <begin position="76"/>
        <end position="164"/>
    </location>
</feature>
<organism evidence="4 5">
    <name type="scientific">Streptomyces hoynatensis</name>
    <dbReference type="NCBI Taxonomy" id="1141874"/>
    <lineage>
        <taxon>Bacteria</taxon>
        <taxon>Bacillati</taxon>
        <taxon>Actinomycetota</taxon>
        <taxon>Actinomycetes</taxon>
        <taxon>Kitasatosporales</taxon>
        <taxon>Streptomycetaceae</taxon>
        <taxon>Streptomyces</taxon>
    </lineage>
</organism>
<dbReference type="EC" id="2.7.1.25" evidence="4"/>
<sequence length="250" mass="26589">MRGGPARVRGVARPARVGGPARAWGAARPARVGRPARACGAARARPGTAPPGENGSPTRVAARYAPAVRSGHLPLLWLYGPSGVGKSTVGWEIFRQLHEAGTRAAYVDADQLGLAWDPPADDPGHHRLKAANLGAVWAGFRAAGARCLVFSGFVEDRDTARHYAAQVPDAALTLCRLRAGAAELRSRIVGRGWQTHLADEVVRDAPLLERDDFSDVHVDTDALPVPEVARRVRRAAGNWPALAPREGSAR</sequence>
<dbReference type="AlphaFoldDB" id="A0A3A9YLN1"/>
<dbReference type="Pfam" id="PF01583">
    <property type="entry name" value="APS_kinase"/>
    <property type="match status" value="1"/>
</dbReference>
<dbReference type="GO" id="GO:0004020">
    <property type="term" value="F:adenylylsulfate kinase activity"/>
    <property type="evidence" value="ECO:0007669"/>
    <property type="project" value="UniProtKB-EC"/>
</dbReference>
<name>A0A3A9YLN1_9ACTN</name>
<evidence type="ECO:0000313" key="4">
    <source>
        <dbReference type="EMBL" id="RKN35167.1"/>
    </source>
</evidence>
<comment type="caution">
    <text evidence="4">The sequence shown here is derived from an EMBL/GenBank/DDBJ whole genome shotgun (WGS) entry which is preliminary data.</text>
</comment>
<dbReference type="InterPro" id="IPR027417">
    <property type="entry name" value="P-loop_NTPase"/>
</dbReference>
<feature type="region of interest" description="Disordered" evidence="2">
    <location>
        <begin position="39"/>
        <end position="58"/>
    </location>
</feature>
<reference evidence="4 5" key="1">
    <citation type="journal article" date="2014" name="Int. J. Syst. Evol. Microbiol.">
        <title>Streptomyces hoynatensis sp. nov., isolated from deep marine sediment.</title>
        <authorList>
            <person name="Veyisoglu A."/>
            <person name="Sahin N."/>
        </authorList>
    </citation>
    <scope>NUCLEOTIDE SEQUENCE [LARGE SCALE GENOMIC DNA]</scope>
    <source>
        <strain evidence="4 5">KCTC 29097</strain>
    </source>
</reference>
<accession>A0A3A9YLN1</accession>
<evidence type="ECO:0000313" key="5">
    <source>
        <dbReference type="Proteomes" id="UP000272474"/>
    </source>
</evidence>